<evidence type="ECO:0000256" key="1">
    <source>
        <dbReference type="SAM" id="MobiDB-lite"/>
    </source>
</evidence>
<feature type="compositionally biased region" description="Basic and acidic residues" evidence="1">
    <location>
        <begin position="711"/>
        <end position="728"/>
    </location>
</feature>
<feature type="compositionally biased region" description="Basic and acidic residues" evidence="1">
    <location>
        <begin position="582"/>
        <end position="593"/>
    </location>
</feature>
<feature type="compositionally biased region" description="Low complexity" evidence="1">
    <location>
        <begin position="869"/>
        <end position="880"/>
    </location>
</feature>
<feature type="region of interest" description="Disordered" evidence="1">
    <location>
        <begin position="582"/>
        <end position="605"/>
    </location>
</feature>
<feature type="compositionally biased region" description="Pro residues" evidence="1">
    <location>
        <begin position="976"/>
        <end position="989"/>
    </location>
</feature>
<feature type="region of interest" description="Disordered" evidence="1">
    <location>
        <begin position="1"/>
        <end position="252"/>
    </location>
</feature>
<feature type="compositionally biased region" description="Basic and acidic residues" evidence="1">
    <location>
        <begin position="61"/>
        <end position="72"/>
    </location>
</feature>
<dbReference type="RefSeq" id="XP_033464443.1">
    <property type="nucleotide sequence ID" value="XM_033603700.1"/>
</dbReference>
<evidence type="ECO:0000313" key="3">
    <source>
        <dbReference type="RefSeq" id="XP_033464443.1"/>
    </source>
</evidence>
<reference evidence="3" key="2">
    <citation type="submission" date="2020-04" db="EMBL/GenBank/DDBJ databases">
        <authorList>
            <consortium name="NCBI Genome Project"/>
        </authorList>
    </citation>
    <scope>NUCLEOTIDE SEQUENCE</scope>
    <source>
        <strain evidence="3">CBS 342.82</strain>
    </source>
</reference>
<feature type="compositionally biased region" description="Polar residues" evidence="1">
    <location>
        <begin position="73"/>
        <end position="85"/>
    </location>
</feature>
<reference evidence="3" key="1">
    <citation type="submission" date="2020-01" db="EMBL/GenBank/DDBJ databases">
        <authorList>
            <consortium name="DOE Joint Genome Institute"/>
            <person name="Haridas S."/>
            <person name="Albert R."/>
            <person name="Binder M."/>
            <person name="Bloem J."/>
            <person name="Labutti K."/>
            <person name="Salamov A."/>
            <person name="Andreopoulos B."/>
            <person name="Baker S.E."/>
            <person name="Barry K."/>
            <person name="Bills G."/>
            <person name="Bluhm B.H."/>
            <person name="Cannon C."/>
            <person name="Castanera R."/>
            <person name="Culley D.E."/>
            <person name="Daum C."/>
            <person name="Ezra D."/>
            <person name="Gonzalez J.B."/>
            <person name="Henrissat B."/>
            <person name="Kuo A."/>
            <person name="Liang C."/>
            <person name="Lipzen A."/>
            <person name="Lutzoni F."/>
            <person name="Magnuson J."/>
            <person name="Mondo S."/>
            <person name="Nolan M."/>
            <person name="Ohm R."/>
            <person name="Pangilinan J."/>
            <person name="Park H.-J."/>
            <person name="Ramirez L."/>
            <person name="Alfaro M."/>
            <person name="Sun H."/>
            <person name="Tritt A."/>
            <person name="Yoshinaga Y."/>
            <person name="Zwiers L.-H."/>
            <person name="Turgeon B.G."/>
            <person name="Goodwin S.B."/>
            <person name="Spatafora J.W."/>
            <person name="Crous P.W."/>
            <person name="Grigoriev I.V."/>
        </authorList>
    </citation>
    <scope>NUCLEOTIDE SEQUENCE</scope>
    <source>
        <strain evidence="3">CBS 342.82</strain>
    </source>
</reference>
<feature type="compositionally biased region" description="Polar residues" evidence="1">
    <location>
        <begin position="1"/>
        <end position="16"/>
    </location>
</feature>
<feature type="compositionally biased region" description="Basic residues" evidence="1">
    <location>
        <begin position="801"/>
        <end position="811"/>
    </location>
</feature>
<reference evidence="3" key="3">
    <citation type="submission" date="2025-08" db="UniProtKB">
        <authorList>
            <consortium name="RefSeq"/>
        </authorList>
    </citation>
    <scope>IDENTIFICATION</scope>
    <source>
        <strain evidence="3">CBS 342.82</strain>
    </source>
</reference>
<protein>
    <submittedName>
        <fullName evidence="3">Uncharacterized protein</fullName>
    </submittedName>
</protein>
<feature type="compositionally biased region" description="Basic and acidic residues" evidence="1">
    <location>
        <begin position="752"/>
        <end position="763"/>
    </location>
</feature>
<dbReference type="Proteomes" id="UP000504637">
    <property type="component" value="Unplaced"/>
</dbReference>
<name>A0A6J3MKC9_9PEZI</name>
<feature type="compositionally biased region" description="Low complexity" evidence="1">
    <location>
        <begin position="1057"/>
        <end position="1066"/>
    </location>
</feature>
<sequence length="1091" mass="122134">MTNEKLSAGMSNSGATSRRRTPGKPGRFEPSEPLHMMTRRHAARSGNDNGSPSLNGSFDDNYSRRGSIDDIRPQTSQSLGSQQSVKDIDMMRSPTRKRKRSSQTPPETPNERPAILDAPQLIVQQYDDKPKASGMQISDRESVGSDEPDAEFGSFVLKAKPSTELTPADSEAVSPISETSNANISLARKVEERVPGIGLPLQPEEPDDVDDVDEGADADEIDEPDEVDDIDDPDDQAKGEGDSRSRRRFYGRRRADHHVPAIEAAMRRQLQLKSSFRAITRALKPVLAEIALKTVEQLEQDPTKHEQVVEFTGHESENGVDQQIAMAFERRKAQLDAQLKWNKLQLQRTQLAGQEISRSKCDLQIEQAREEHLSDLEHQWLVLAREAQVNQHQEPAETDDEDDDIVAKLKGMAYRCQRTTALDSKYDSRSRVAIETQRAIDGLQLRFEMFEMLRDETGEHHVRPVDFTIMDNERRQLAMARRDACTNIQTILAAFEEEERIAKISKIPVIPNEMAHGLQLLGDLVSRPIFDRTPAFLPPPRHLPSLSYVQPGQHSMRPPPLRPPIHMEVHEHDMSPRTQHYMERPTHGNTYHDHSRHGSFSDSSRRDLHLLSPASSTSRAGSLVPLAMKLAEHEHDAHRATMAPYRHASYEPGLHPAERPDSSYRSSREMDEMPMDYYHRRQFSFDHAPRPLPPPDRSVHEFSRGGPLVIERIEPRDSLRHGQHRSELMEDPSINDQAYPPHSVRWGGPQSPEDHDARPDERPSPTPKNELSREDSDNKAPPARNASLNLSAADFNGSKVRAPRQPRHKGVKINFGTKGTKSERTGTTRRASKAQNQEEKRPLEPNSPREAGPSIHRFRLNTDQRPRTPQQGQPWQGSPPRTAPLPLPPSEYIYTSQYGHTAPPPMGFGYGPPPYEHHASYPHPYHHHRNGGPGQTSQYSGPPPLPPPPGGWQHQPHSPLYGVPQPVHLASDPWQQHPPPPPPPPPGYPRAPSSRDGPLSSSIGHAPPHGSPYGPSHFGQYGGPALAPATPDGRVWHAGSGPSHAPAFAQQQRQQEGAGTSTSTGGRQRRRTNSDVPANSKFQHWAPRRRE</sequence>
<dbReference type="OrthoDB" id="4188028at2759"/>
<feature type="compositionally biased region" description="Pro residues" evidence="1">
    <location>
        <begin position="941"/>
        <end position="950"/>
    </location>
</feature>
<accession>A0A6J3MKC9</accession>
<feature type="compositionally biased region" description="Acidic residues" evidence="1">
    <location>
        <begin position="204"/>
        <end position="234"/>
    </location>
</feature>
<evidence type="ECO:0000313" key="2">
    <source>
        <dbReference type="Proteomes" id="UP000504637"/>
    </source>
</evidence>
<feature type="compositionally biased region" description="Basic and acidic residues" evidence="1">
    <location>
        <begin position="235"/>
        <end position="244"/>
    </location>
</feature>
<dbReference type="GeneID" id="54361500"/>
<organism evidence="3">
    <name type="scientific">Dissoconium aciculare CBS 342.82</name>
    <dbReference type="NCBI Taxonomy" id="1314786"/>
    <lineage>
        <taxon>Eukaryota</taxon>
        <taxon>Fungi</taxon>
        <taxon>Dikarya</taxon>
        <taxon>Ascomycota</taxon>
        <taxon>Pezizomycotina</taxon>
        <taxon>Dothideomycetes</taxon>
        <taxon>Dothideomycetidae</taxon>
        <taxon>Mycosphaerellales</taxon>
        <taxon>Dissoconiaceae</taxon>
        <taxon>Dissoconium</taxon>
    </lineage>
</organism>
<dbReference type="AlphaFoldDB" id="A0A6J3MKC9"/>
<feature type="compositionally biased region" description="Polar residues" evidence="1">
    <location>
        <begin position="46"/>
        <end position="60"/>
    </location>
</feature>
<feature type="compositionally biased region" description="Pro residues" evidence="1">
    <location>
        <begin position="902"/>
        <end position="914"/>
    </location>
</feature>
<gene>
    <name evidence="3" type="ORF">K489DRAFT_375501</name>
</gene>
<proteinExistence type="predicted"/>
<keyword evidence="2" id="KW-1185">Reference proteome</keyword>
<feature type="region of interest" description="Disordered" evidence="1">
    <location>
        <begin position="685"/>
        <end position="1091"/>
    </location>
</feature>